<dbReference type="SMART" id="SM00257">
    <property type="entry name" value="LysM"/>
    <property type="match status" value="1"/>
</dbReference>
<evidence type="ECO:0000259" key="1">
    <source>
        <dbReference type="PROSITE" id="PS51782"/>
    </source>
</evidence>
<protein>
    <submittedName>
        <fullName evidence="2">Peptidoglycan-binding LysM</fullName>
    </submittedName>
</protein>
<name>A9KKK5_LACP7</name>
<dbReference type="KEGG" id="cpy:Cphy_0789"/>
<organism evidence="2 3">
    <name type="scientific">Lachnoclostridium phytofermentans (strain ATCC 700394 / DSM 18823 / ISDg)</name>
    <name type="common">Clostridium phytofermentans</name>
    <dbReference type="NCBI Taxonomy" id="357809"/>
    <lineage>
        <taxon>Bacteria</taxon>
        <taxon>Bacillati</taxon>
        <taxon>Bacillota</taxon>
        <taxon>Clostridia</taxon>
        <taxon>Lachnospirales</taxon>
        <taxon>Lachnospiraceae</taxon>
    </lineage>
</organism>
<evidence type="ECO:0000313" key="2">
    <source>
        <dbReference type="EMBL" id="ABX41176.1"/>
    </source>
</evidence>
<proteinExistence type="predicted"/>
<dbReference type="STRING" id="357809.Cphy_0789"/>
<accession>A9KKK5</accession>
<evidence type="ECO:0000313" key="3">
    <source>
        <dbReference type="Proteomes" id="UP000000370"/>
    </source>
</evidence>
<dbReference type="InterPro" id="IPR018392">
    <property type="entry name" value="LysM"/>
</dbReference>
<dbReference type="InterPro" id="IPR052196">
    <property type="entry name" value="Bact_Kbp"/>
</dbReference>
<reference evidence="3" key="1">
    <citation type="submission" date="2007-11" db="EMBL/GenBank/DDBJ databases">
        <title>Complete genome sequence of Clostridium phytofermentans ISDg.</title>
        <authorList>
            <person name="Leschine S.B."/>
            <person name="Warnick T.A."/>
            <person name="Blanchard J.L."/>
            <person name="Schnell D.J."/>
            <person name="Petit E.L."/>
            <person name="LaTouf W.G."/>
            <person name="Copeland A."/>
            <person name="Lucas S."/>
            <person name="Lapidus A."/>
            <person name="Barry K."/>
            <person name="Glavina del Rio T."/>
            <person name="Dalin E."/>
            <person name="Tice H."/>
            <person name="Pitluck S."/>
            <person name="Kiss H."/>
            <person name="Brettin T."/>
            <person name="Bruce D."/>
            <person name="Detter J.C."/>
            <person name="Han C."/>
            <person name="Kuske C."/>
            <person name="Schmutz J."/>
            <person name="Larimer F."/>
            <person name="Land M."/>
            <person name="Hauser L."/>
            <person name="Kyrpides N."/>
            <person name="Kim E.A."/>
            <person name="Richardson P."/>
        </authorList>
    </citation>
    <scope>NUCLEOTIDE SEQUENCE [LARGE SCALE GENOMIC DNA]</scope>
    <source>
        <strain evidence="3">ATCC 700394 / DSM 18823 / ISDg</strain>
    </source>
</reference>
<dbReference type="PANTHER" id="PTHR34700:SF4">
    <property type="entry name" value="PHAGE-LIKE ELEMENT PBSX PROTEIN XKDP"/>
    <property type="match status" value="1"/>
</dbReference>
<dbReference type="EMBL" id="CP000885">
    <property type="protein sequence ID" value="ABX41176.1"/>
    <property type="molecule type" value="Genomic_DNA"/>
</dbReference>
<gene>
    <name evidence="2" type="ordered locus">Cphy_0789</name>
</gene>
<dbReference type="HOGENOM" id="CLU_077348_1_0_9"/>
<sequence>MYKVFLSDMLLPVTPSKFVTKIKNQNKSIQLLNEEEINLIKPAGLSEFSFSFLLPNVRYPFALYDSEFHMANWYTEKLKILKNGKFAFPFIVSRMSSKGVWMFHTDTIVTLEDYSITEDCDNGVDLIVDVTLKNYQPYGVVIVPLKNKGEAVKKNVRMKSKTMPSTYTVKPGDTLWKIAKELLGDGSKCYNLAKLNNISNPNLIRVGQVLRIENVSTSTQSATRNVSLANKSTSYNSALYNDVTLLTRLIGYNNVPIPEANEKGLMKVSSIKKPAIITRPNSCVR</sequence>
<dbReference type="RefSeq" id="WP_012198821.1">
    <property type="nucleotide sequence ID" value="NC_010001.1"/>
</dbReference>
<dbReference type="Proteomes" id="UP000000370">
    <property type="component" value="Chromosome"/>
</dbReference>
<dbReference type="Pfam" id="PF01476">
    <property type="entry name" value="LysM"/>
    <property type="match status" value="1"/>
</dbReference>
<dbReference type="PANTHER" id="PTHR34700">
    <property type="entry name" value="POTASSIUM BINDING PROTEIN KBP"/>
    <property type="match status" value="1"/>
</dbReference>
<feature type="domain" description="LysM" evidence="1">
    <location>
        <begin position="165"/>
        <end position="212"/>
    </location>
</feature>
<dbReference type="eggNOG" id="COG1652">
    <property type="taxonomic scope" value="Bacteria"/>
</dbReference>
<dbReference type="SUPFAM" id="SSF54106">
    <property type="entry name" value="LysM domain"/>
    <property type="match status" value="1"/>
</dbReference>
<dbReference type="PROSITE" id="PS51782">
    <property type="entry name" value="LYSM"/>
    <property type="match status" value="1"/>
</dbReference>
<dbReference type="InterPro" id="IPR036779">
    <property type="entry name" value="LysM_dom_sf"/>
</dbReference>
<dbReference type="AlphaFoldDB" id="A9KKK5"/>
<keyword evidence="3" id="KW-1185">Reference proteome</keyword>
<dbReference type="CDD" id="cd00118">
    <property type="entry name" value="LysM"/>
    <property type="match status" value="1"/>
</dbReference>
<dbReference type="Gene3D" id="3.10.350.10">
    <property type="entry name" value="LysM domain"/>
    <property type="match status" value="1"/>
</dbReference>